<dbReference type="InterPro" id="IPR012951">
    <property type="entry name" value="BBE"/>
</dbReference>
<reference evidence="8" key="1">
    <citation type="submission" date="2021-07" db="EMBL/GenBank/DDBJ databases">
        <authorList>
            <person name="Branca A.L. A."/>
        </authorList>
    </citation>
    <scope>NUCLEOTIDE SEQUENCE</scope>
</reference>
<feature type="domain" description="FAD-binding PCMH-type" evidence="7">
    <location>
        <begin position="117"/>
        <end position="297"/>
    </location>
</feature>
<comment type="similarity">
    <text evidence="2">Belongs to the oxygen-dependent FAD-linked oxidoreductase family.</text>
</comment>
<keyword evidence="6" id="KW-0732">Signal</keyword>
<evidence type="ECO:0000313" key="9">
    <source>
        <dbReference type="Proteomes" id="UP001153618"/>
    </source>
</evidence>
<dbReference type="InterPro" id="IPR036318">
    <property type="entry name" value="FAD-bd_PCMH-like_sf"/>
</dbReference>
<gene>
    <name evidence="8" type="ORF">POLS_LOCUS2907</name>
</gene>
<dbReference type="Proteomes" id="UP001153618">
    <property type="component" value="Unassembled WGS sequence"/>
</dbReference>
<dbReference type="AlphaFoldDB" id="A0A9W4HK90"/>
<keyword evidence="9" id="KW-1185">Reference proteome</keyword>
<keyword evidence="4" id="KW-0274">FAD</keyword>
<feature type="signal peptide" evidence="6">
    <location>
        <begin position="1"/>
        <end position="19"/>
    </location>
</feature>
<dbReference type="SUPFAM" id="SSF56176">
    <property type="entry name" value="FAD-binding/transporter-associated domain-like"/>
    <property type="match status" value="1"/>
</dbReference>
<organism evidence="8 9">
    <name type="scientific">Penicillium olsonii</name>
    <dbReference type="NCBI Taxonomy" id="99116"/>
    <lineage>
        <taxon>Eukaryota</taxon>
        <taxon>Fungi</taxon>
        <taxon>Dikarya</taxon>
        <taxon>Ascomycota</taxon>
        <taxon>Pezizomycotina</taxon>
        <taxon>Eurotiomycetes</taxon>
        <taxon>Eurotiomycetidae</taxon>
        <taxon>Eurotiales</taxon>
        <taxon>Aspergillaceae</taxon>
        <taxon>Penicillium</taxon>
    </lineage>
</organism>
<evidence type="ECO:0000256" key="3">
    <source>
        <dbReference type="ARBA" id="ARBA00022630"/>
    </source>
</evidence>
<feature type="chain" id="PRO_5040747237" description="FAD-binding PCMH-type domain-containing protein" evidence="6">
    <location>
        <begin position="20"/>
        <end position="608"/>
    </location>
</feature>
<dbReference type="PROSITE" id="PS51387">
    <property type="entry name" value="FAD_PCMH"/>
    <property type="match status" value="1"/>
</dbReference>
<dbReference type="InterPro" id="IPR050416">
    <property type="entry name" value="FAD-linked_Oxidoreductase"/>
</dbReference>
<protein>
    <recommendedName>
        <fullName evidence="7">FAD-binding PCMH-type domain-containing protein</fullName>
    </recommendedName>
</protein>
<dbReference type="InterPro" id="IPR016169">
    <property type="entry name" value="FAD-bd_PCMH_sub2"/>
</dbReference>
<dbReference type="GO" id="GO:0071949">
    <property type="term" value="F:FAD binding"/>
    <property type="evidence" value="ECO:0007669"/>
    <property type="project" value="InterPro"/>
</dbReference>
<dbReference type="InterPro" id="IPR016166">
    <property type="entry name" value="FAD-bd_PCMH"/>
</dbReference>
<dbReference type="PANTHER" id="PTHR42973:SF39">
    <property type="entry name" value="FAD-BINDING PCMH-TYPE DOMAIN-CONTAINING PROTEIN"/>
    <property type="match status" value="1"/>
</dbReference>
<evidence type="ECO:0000256" key="4">
    <source>
        <dbReference type="ARBA" id="ARBA00022827"/>
    </source>
</evidence>
<keyword evidence="3" id="KW-0285">Flavoprotein</keyword>
<dbReference type="EMBL" id="CAJVOS010000016">
    <property type="protein sequence ID" value="CAG8038450.1"/>
    <property type="molecule type" value="Genomic_DNA"/>
</dbReference>
<comment type="caution">
    <text evidence="8">The sequence shown here is derived from an EMBL/GenBank/DDBJ whole genome shotgun (WGS) entry which is preliminary data.</text>
</comment>
<keyword evidence="5" id="KW-0560">Oxidoreductase</keyword>
<evidence type="ECO:0000256" key="6">
    <source>
        <dbReference type="SAM" id="SignalP"/>
    </source>
</evidence>
<evidence type="ECO:0000259" key="7">
    <source>
        <dbReference type="PROSITE" id="PS51387"/>
    </source>
</evidence>
<proteinExistence type="inferred from homology"/>
<evidence type="ECO:0000256" key="2">
    <source>
        <dbReference type="ARBA" id="ARBA00005466"/>
    </source>
</evidence>
<accession>A0A9W4HK90</accession>
<dbReference type="PANTHER" id="PTHR42973">
    <property type="entry name" value="BINDING OXIDOREDUCTASE, PUTATIVE (AFU_ORTHOLOGUE AFUA_1G17690)-RELATED"/>
    <property type="match status" value="1"/>
</dbReference>
<evidence type="ECO:0000313" key="8">
    <source>
        <dbReference type="EMBL" id="CAG8038450.1"/>
    </source>
</evidence>
<comment type="cofactor">
    <cofactor evidence="1">
        <name>FAD</name>
        <dbReference type="ChEBI" id="CHEBI:57692"/>
    </cofactor>
</comment>
<dbReference type="Pfam" id="PF01565">
    <property type="entry name" value="FAD_binding_4"/>
    <property type="match status" value="1"/>
</dbReference>
<dbReference type="Pfam" id="PF08031">
    <property type="entry name" value="BBE"/>
    <property type="match status" value="1"/>
</dbReference>
<evidence type="ECO:0000256" key="1">
    <source>
        <dbReference type="ARBA" id="ARBA00001974"/>
    </source>
</evidence>
<evidence type="ECO:0000256" key="5">
    <source>
        <dbReference type="ARBA" id="ARBA00023002"/>
    </source>
</evidence>
<name>A0A9W4HK90_PENOL</name>
<sequence length="608" mass="65818">MLLLKPTLVSLAFTATAWARREWKNSPDSPAWPSSEDWLALNRSIGGHLIKTAPVASSCYPGNPFNSPENCSDVTDKWSYAAYHSAWPESIDYPIYTNNSCVPKDSTGYSKEKGCNVDGLPRYIVNATIEAHIATAMNWASQRNIRIVVKGTGHDLNGRSTGANALSIWTHNFKHTKHVRRWNVPGRNETADVLICGSGNNWGSAYSAAHKSNRAVVGGEDPTVGLGGLIQNGGHGFLSSHYGLASDQVYQVTLITTDGKRLVANDMQNQDLFWAVRGGGGGQYGVVTEFVLKTHPIPQSVAKGSLSFWAAESTNASEKASWDALSDMVASIPEIMDDGLNGNITAYTKTRAMALGLSKAPVGVAAVVGLVGLNMSASQMDAAVHKLAAKITDLNHDQHSHLNVSYQSATDQSYWSFVKPEPLTSNSAGAVSLMTSRLMGRRELSDIPRSDLKTYLQRALVSENPDSGTMLLFGLQGGRGPADVPSNMRGSVVPAWRSAYAHVFTLGASINATGDASESLKAGASWYEAVKEPVWRDWAPNTGAYMNEGNPFSSTWKKDFYGVNYDKLLTIKRKYDPSESLFVWSGVGSDLWNNDLNTGLLCRVTPEN</sequence>
<dbReference type="OrthoDB" id="9983560at2759"/>
<dbReference type="InterPro" id="IPR006094">
    <property type="entry name" value="Oxid_FAD_bind_N"/>
</dbReference>
<dbReference type="Gene3D" id="3.30.465.10">
    <property type="match status" value="2"/>
</dbReference>
<dbReference type="GO" id="GO:0016491">
    <property type="term" value="F:oxidoreductase activity"/>
    <property type="evidence" value="ECO:0007669"/>
    <property type="project" value="UniProtKB-KW"/>
</dbReference>